<sequence>MVVVAAGGQGSDIGAVREAHRFDEARLATYLEGAIPGFAGPMEVTQFKGGQSNPTFLLTTPARRYVLRKKPPGKLLASAHQIEREYKVIEALAKTDVPVAAALVLCEDAEVIGTPFYVMGHVEGRVLRDPQLPGLSPAERAATYDSMNDVLARMHSVDVNAVGLGDFGKPGNYFERQIGRWSKQYEAARTGDVPAMDLLMAWLPANIPAGDDVSLVHGDYRLENTICHPTEPRILAVLDWELATLGHPLADLAYNCMPYHIADPTMGSLKGVDFAATGIPSEADYLAAYCRRTGRDGIPHWEFYLAFSMFRLSSIAQGVYKRGLDGNASSEKATMYGAVAVFLADLACQTLRDAGRDI</sequence>
<evidence type="ECO:0000313" key="3">
    <source>
        <dbReference type="Proteomes" id="UP000245461"/>
    </source>
</evidence>
<keyword evidence="3" id="KW-1185">Reference proteome</keyword>
<dbReference type="Proteomes" id="UP000245461">
    <property type="component" value="Unassembled WGS sequence"/>
</dbReference>
<comment type="caution">
    <text evidence="2">The sequence shown here is derived from an EMBL/GenBank/DDBJ whole genome shotgun (WGS) entry which is preliminary data.</text>
</comment>
<protein>
    <submittedName>
        <fullName evidence="2">Phosphotransferase family protein</fullName>
    </submittedName>
</protein>
<dbReference type="Gene3D" id="3.30.200.20">
    <property type="entry name" value="Phosphorylase Kinase, domain 1"/>
    <property type="match status" value="1"/>
</dbReference>
<name>A0A317EL05_9PROT</name>
<dbReference type="PANTHER" id="PTHR47829">
    <property type="entry name" value="HYDROLASE, PUTATIVE (AFU_ORTHOLOGUE AFUA_1G12880)-RELATED"/>
    <property type="match status" value="1"/>
</dbReference>
<accession>A0A317EL05</accession>
<dbReference type="InterPro" id="IPR011009">
    <property type="entry name" value="Kinase-like_dom_sf"/>
</dbReference>
<dbReference type="CDD" id="cd05154">
    <property type="entry name" value="ACAD10_11_N-like"/>
    <property type="match status" value="1"/>
</dbReference>
<organism evidence="2 3">
    <name type="scientific">Zavarzinia aquatilis</name>
    <dbReference type="NCBI Taxonomy" id="2211142"/>
    <lineage>
        <taxon>Bacteria</taxon>
        <taxon>Pseudomonadati</taxon>
        <taxon>Pseudomonadota</taxon>
        <taxon>Alphaproteobacteria</taxon>
        <taxon>Rhodospirillales</taxon>
        <taxon>Zavarziniaceae</taxon>
        <taxon>Zavarzinia</taxon>
    </lineage>
</organism>
<proteinExistence type="predicted"/>
<dbReference type="Pfam" id="PF01636">
    <property type="entry name" value="APH"/>
    <property type="match status" value="1"/>
</dbReference>
<dbReference type="InterPro" id="IPR052898">
    <property type="entry name" value="ACAD10-like"/>
</dbReference>
<dbReference type="PANTHER" id="PTHR47829:SF3">
    <property type="entry name" value="AMINOGLYCOSIDE PHOSPHOTRANSFERASE DOMAIN-CONTAINING PROTEIN"/>
    <property type="match status" value="1"/>
</dbReference>
<dbReference type="AlphaFoldDB" id="A0A317EL05"/>
<reference evidence="2 3" key="1">
    <citation type="submission" date="2018-05" db="EMBL/GenBank/DDBJ databases">
        <title>Zavarzinia sp. HR-AS.</title>
        <authorList>
            <person name="Lee Y."/>
            <person name="Jeon C.O."/>
        </authorList>
    </citation>
    <scope>NUCLEOTIDE SEQUENCE [LARGE SCALE GENOMIC DNA]</scope>
    <source>
        <strain evidence="2 3">HR-AS</strain>
    </source>
</reference>
<dbReference type="RefSeq" id="WP_109902317.1">
    <property type="nucleotide sequence ID" value="NZ_QGLE01000001.1"/>
</dbReference>
<dbReference type="OrthoDB" id="3806873at2"/>
<dbReference type="SUPFAM" id="SSF56112">
    <property type="entry name" value="Protein kinase-like (PK-like)"/>
    <property type="match status" value="1"/>
</dbReference>
<feature type="domain" description="Aminoglycoside phosphotransferase" evidence="1">
    <location>
        <begin position="43"/>
        <end position="261"/>
    </location>
</feature>
<dbReference type="InterPro" id="IPR002575">
    <property type="entry name" value="Aminoglycoside_PTrfase"/>
</dbReference>
<gene>
    <name evidence="2" type="ORF">DKG74_02740</name>
</gene>
<dbReference type="Gene3D" id="3.90.1200.10">
    <property type="match status" value="1"/>
</dbReference>
<keyword evidence="2" id="KW-0808">Transferase</keyword>
<evidence type="ECO:0000313" key="2">
    <source>
        <dbReference type="EMBL" id="PWR25885.1"/>
    </source>
</evidence>
<dbReference type="InterPro" id="IPR041726">
    <property type="entry name" value="ACAD10_11_N"/>
</dbReference>
<dbReference type="GO" id="GO:0016740">
    <property type="term" value="F:transferase activity"/>
    <property type="evidence" value="ECO:0007669"/>
    <property type="project" value="UniProtKB-KW"/>
</dbReference>
<dbReference type="EMBL" id="QGLE01000001">
    <property type="protein sequence ID" value="PWR25885.1"/>
    <property type="molecule type" value="Genomic_DNA"/>
</dbReference>
<evidence type="ECO:0000259" key="1">
    <source>
        <dbReference type="Pfam" id="PF01636"/>
    </source>
</evidence>